<evidence type="ECO:0000256" key="2">
    <source>
        <dbReference type="SAM" id="MobiDB-lite"/>
    </source>
</evidence>
<dbReference type="PANTHER" id="PTHR12794:SF0">
    <property type="entry name" value="GEM-ASSOCIATED PROTEIN 2"/>
    <property type="match status" value="1"/>
</dbReference>
<comment type="similarity">
    <text evidence="1">Belongs to the gemin-2 family.</text>
</comment>
<reference evidence="3" key="1">
    <citation type="journal article" date="2020" name="Stud. Mycol.">
        <title>101 Dothideomycetes genomes: a test case for predicting lifestyles and emergence of pathogens.</title>
        <authorList>
            <person name="Haridas S."/>
            <person name="Albert R."/>
            <person name="Binder M."/>
            <person name="Bloem J."/>
            <person name="Labutti K."/>
            <person name="Salamov A."/>
            <person name="Andreopoulos B."/>
            <person name="Baker S."/>
            <person name="Barry K."/>
            <person name="Bills G."/>
            <person name="Bluhm B."/>
            <person name="Cannon C."/>
            <person name="Castanera R."/>
            <person name="Culley D."/>
            <person name="Daum C."/>
            <person name="Ezra D."/>
            <person name="Gonzalez J."/>
            <person name="Henrissat B."/>
            <person name="Kuo A."/>
            <person name="Liang C."/>
            <person name="Lipzen A."/>
            <person name="Lutzoni F."/>
            <person name="Magnuson J."/>
            <person name="Mondo S."/>
            <person name="Nolan M."/>
            <person name="Ohm R."/>
            <person name="Pangilinan J."/>
            <person name="Park H.-J."/>
            <person name="Ramirez L."/>
            <person name="Alfaro M."/>
            <person name="Sun H."/>
            <person name="Tritt A."/>
            <person name="Yoshinaga Y."/>
            <person name="Zwiers L.-H."/>
            <person name="Turgeon B."/>
            <person name="Goodwin S."/>
            <person name="Spatafora J."/>
            <person name="Crous P."/>
            <person name="Grigoriev I."/>
        </authorList>
    </citation>
    <scope>NUCLEOTIDE SEQUENCE</scope>
    <source>
        <strain evidence="3">CBS 116005</strain>
    </source>
</reference>
<dbReference type="OrthoDB" id="428895at2759"/>
<gene>
    <name evidence="3" type="ORF">EJ03DRAFT_316536</name>
</gene>
<proteinExistence type="inferred from homology"/>
<keyword evidence="4" id="KW-1185">Reference proteome</keyword>
<name>A0A6G1L334_9PEZI</name>
<feature type="region of interest" description="Disordered" evidence="2">
    <location>
        <begin position="359"/>
        <end position="399"/>
    </location>
</feature>
<dbReference type="Gene3D" id="1.20.58.1070">
    <property type="match status" value="1"/>
</dbReference>
<evidence type="ECO:0000313" key="3">
    <source>
        <dbReference type="EMBL" id="KAF2767110.1"/>
    </source>
</evidence>
<accession>A0A6G1L334</accession>
<dbReference type="InterPro" id="IPR035426">
    <property type="entry name" value="Gemin2/Brr1"/>
</dbReference>
<dbReference type="Proteomes" id="UP000799436">
    <property type="component" value="Unassembled WGS sequence"/>
</dbReference>
<dbReference type="AlphaFoldDB" id="A0A6G1L334"/>
<dbReference type="GO" id="GO:0032797">
    <property type="term" value="C:SMN complex"/>
    <property type="evidence" value="ECO:0007669"/>
    <property type="project" value="TreeGrafter"/>
</dbReference>
<organism evidence="3 4">
    <name type="scientific">Teratosphaeria nubilosa</name>
    <dbReference type="NCBI Taxonomy" id="161662"/>
    <lineage>
        <taxon>Eukaryota</taxon>
        <taxon>Fungi</taxon>
        <taxon>Dikarya</taxon>
        <taxon>Ascomycota</taxon>
        <taxon>Pezizomycotina</taxon>
        <taxon>Dothideomycetes</taxon>
        <taxon>Dothideomycetidae</taxon>
        <taxon>Mycosphaerellales</taxon>
        <taxon>Teratosphaeriaceae</taxon>
        <taxon>Teratosphaeria</taxon>
    </lineage>
</organism>
<evidence type="ECO:0000256" key="1">
    <source>
        <dbReference type="ARBA" id="ARBA00025758"/>
    </source>
</evidence>
<dbReference type="EMBL" id="ML995861">
    <property type="protein sequence ID" value="KAF2767110.1"/>
    <property type="molecule type" value="Genomic_DNA"/>
</dbReference>
<dbReference type="GO" id="GO:0000387">
    <property type="term" value="P:spliceosomal snRNP assembly"/>
    <property type="evidence" value="ECO:0007669"/>
    <property type="project" value="InterPro"/>
</dbReference>
<dbReference type="Pfam" id="PF04938">
    <property type="entry name" value="SIP1"/>
    <property type="match status" value="1"/>
</dbReference>
<evidence type="ECO:0000313" key="4">
    <source>
        <dbReference type="Proteomes" id="UP000799436"/>
    </source>
</evidence>
<dbReference type="PANTHER" id="PTHR12794">
    <property type="entry name" value="GEMIN2"/>
    <property type="match status" value="1"/>
</dbReference>
<sequence>MPKRRRERDRPKAGPEAVYDPNKRLLLSYDSDGVHEEVVEREANTGHPAAVDAAMVNYQIEEYPDDDQEVKLLATENGGTAVAAEEGEMSEEEDVPRVVEFHPKRRDEKKTLSANRSTGQFPALGLLSFQYDEDLEEGENGSEEDEAIAYLRAVRAERQALPTFFASSKQDMDQQLYDNGVGDSRGYVDGDAFIGAPDPVKATCAAPTISPQEAYTAALKERFLDQRSQLHRPPSESAIAALSQQHPIVYKPNSMKQYTQWTRLLNTIAPLPAQVRQMRQETCFHLLHLLSTMYLTLEQDIRPVTSAWVWSLLARLDHVGTMDSDQVFSLRELGKKAVLVQLSFTNLEAARQLEALNSADGETMAGSERAAEYNQPSRDANDGEARQKTGGNGKTTAERENTMATLDMMLAIVGEVFGQRDLLEFRRQWQAVVTEDDVRTPLAVPDCST</sequence>
<protein>
    <submittedName>
        <fullName evidence="3">Uncharacterized protein</fullName>
    </submittedName>
</protein>
<dbReference type="GO" id="GO:0005634">
    <property type="term" value="C:nucleus"/>
    <property type="evidence" value="ECO:0007669"/>
    <property type="project" value="TreeGrafter"/>
</dbReference>